<organism evidence="2 3">
    <name type="scientific">Spirosoma arboris</name>
    <dbReference type="NCBI Taxonomy" id="2682092"/>
    <lineage>
        <taxon>Bacteria</taxon>
        <taxon>Pseudomonadati</taxon>
        <taxon>Bacteroidota</taxon>
        <taxon>Cytophagia</taxon>
        <taxon>Cytophagales</taxon>
        <taxon>Cytophagaceae</taxon>
        <taxon>Spirosoma</taxon>
    </lineage>
</organism>
<dbReference type="Gene3D" id="2.60.120.430">
    <property type="entry name" value="Galactose-binding lectin"/>
    <property type="match status" value="1"/>
</dbReference>
<keyword evidence="1" id="KW-0472">Membrane</keyword>
<evidence type="ECO:0000313" key="3">
    <source>
        <dbReference type="Proteomes" id="UP000436006"/>
    </source>
</evidence>
<gene>
    <name evidence="2" type="ORF">GO755_34845</name>
</gene>
<evidence type="ECO:0000313" key="2">
    <source>
        <dbReference type="EMBL" id="MVM35252.1"/>
    </source>
</evidence>
<dbReference type="RefSeq" id="WP_157590058.1">
    <property type="nucleotide sequence ID" value="NZ_WPIN01000021.1"/>
</dbReference>
<dbReference type="AlphaFoldDB" id="A0A7K1SN78"/>
<protein>
    <submittedName>
        <fullName evidence="2">Uncharacterized protein</fullName>
    </submittedName>
</protein>
<keyword evidence="3" id="KW-1185">Reference proteome</keyword>
<dbReference type="EMBL" id="WPIN01000021">
    <property type="protein sequence ID" value="MVM35252.1"/>
    <property type="molecule type" value="Genomic_DNA"/>
</dbReference>
<dbReference type="Proteomes" id="UP000436006">
    <property type="component" value="Unassembled WGS sequence"/>
</dbReference>
<comment type="caution">
    <text evidence="2">The sequence shown here is derived from an EMBL/GenBank/DDBJ whole genome shotgun (WGS) entry which is preliminary data.</text>
</comment>
<reference evidence="2 3" key="1">
    <citation type="submission" date="2019-12" db="EMBL/GenBank/DDBJ databases">
        <title>Spirosoma sp. HMF4905 genome sequencing and assembly.</title>
        <authorList>
            <person name="Kang H."/>
            <person name="Cha I."/>
            <person name="Kim H."/>
            <person name="Joh K."/>
        </authorList>
    </citation>
    <scope>NUCLEOTIDE SEQUENCE [LARGE SCALE GENOMIC DNA]</scope>
    <source>
        <strain evidence="2 3">HMF4905</strain>
    </source>
</reference>
<keyword evidence="1" id="KW-1133">Transmembrane helix</keyword>
<keyword evidence="1" id="KW-0812">Transmembrane</keyword>
<proteinExistence type="predicted"/>
<evidence type="ECO:0000256" key="1">
    <source>
        <dbReference type="SAM" id="Phobius"/>
    </source>
</evidence>
<sequence>MQIDKQSLISNIIYKSSILRIIGLGLILISFIIFIFFIAYQENEIQYKEEQKKEQYKTIGILLKKNDSLDRVVQREKLTIGNESSRVVDNSKEIIITGNDGSSIIINPKVKPIIDERIHISSFKILPLYLKKGDKVLIQATGKISVGPNIGTSGPEGKNSGGLFDFPLSQYNIVKEFPHATLMFRYANDTSWIDCGKEYNFTAEKSGFLEFEVNDLEKSNNEGAYQVEIKVYR</sequence>
<feature type="transmembrane region" description="Helical" evidence="1">
    <location>
        <begin position="21"/>
        <end position="40"/>
    </location>
</feature>
<accession>A0A7K1SN78</accession>
<name>A0A7K1SN78_9BACT</name>